<keyword evidence="3" id="KW-1185">Reference proteome</keyword>
<comment type="caution">
    <text evidence="2">The sequence shown here is derived from an EMBL/GenBank/DDBJ whole genome shotgun (WGS) entry which is preliminary data.</text>
</comment>
<dbReference type="GeneID" id="73323484"/>
<feature type="compositionally biased region" description="Gly residues" evidence="1">
    <location>
        <begin position="25"/>
        <end position="38"/>
    </location>
</feature>
<name>A0AA37P4Z9_9PEZI</name>
<evidence type="ECO:0000313" key="3">
    <source>
        <dbReference type="Proteomes" id="UP001055115"/>
    </source>
</evidence>
<dbReference type="EMBL" id="BQXU01000005">
    <property type="protein sequence ID" value="GKT42501.1"/>
    <property type="molecule type" value="Genomic_DNA"/>
</dbReference>
<sequence length="69" mass="6485">MGRSGYDTTGLGGFVRANPRPAGGNKAGGGQKGGGSSAGPGQMQQAQTGAGSALASGKNRGVSAAPPKK</sequence>
<evidence type="ECO:0000256" key="1">
    <source>
        <dbReference type="SAM" id="MobiDB-lite"/>
    </source>
</evidence>
<evidence type="ECO:0000313" key="2">
    <source>
        <dbReference type="EMBL" id="GKT42501.1"/>
    </source>
</evidence>
<accession>A0AA37P4Z9</accession>
<proteinExistence type="predicted"/>
<dbReference type="RefSeq" id="XP_049124851.1">
    <property type="nucleotide sequence ID" value="XM_049268894.1"/>
</dbReference>
<dbReference type="AlphaFoldDB" id="A0AA37P4Z9"/>
<dbReference type="Proteomes" id="UP001055115">
    <property type="component" value="Unassembled WGS sequence"/>
</dbReference>
<reference evidence="2 3" key="1">
    <citation type="submission" date="2022-03" db="EMBL/GenBank/DDBJ databases">
        <title>Genome data of Colletotrichum spp.</title>
        <authorList>
            <person name="Utami Y.D."/>
            <person name="Hiruma K."/>
        </authorList>
    </citation>
    <scope>NUCLEOTIDE SEQUENCE [LARGE SCALE GENOMIC DNA]</scope>
    <source>
        <strain evidence="2 3">MAFF 239500</strain>
    </source>
</reference>
<protein>
    <submittedName>
        <fullName evidence="2">Uncharacterized protein</fullName>
    </submittedName>
</protein>
<feature type="region of interest" description="Disordered" evidence="1">
    <location>
        <begin position="1"/>
        <end position="69"/>
    </location>
</feature>
<organism evidence="2 3">
    <name type="scientific">Colletotrichum spaethianum</name>
    <dbReference type="NCBI Taxonomy" id="700344"/>
    <lineage>
        <taxon>Eukaryota</taxon>
        <taxon>Fungi</taxon>
        <taxon>Dikarya</taxon>
        <taxon>Ascomycota</taxon>
        <taxon>Pezizomycotina</taxon>
        <taxon>Sordariomycetes</taxon>
        <taxon>Hypocreomycetidae</taxon>
        <taxon>Glomerellales</taxon>
        <taxon>Glomerellaceae</taxon>
        <taxon>Colletotrichum</taxon>
        <taxon>Colletotrichum spaethianum species complex</taxon>
    </lineage>
</organism>
<gene>
    <name evidence="2" type="ORF">ColSpa_02682</name>
</gene>